<protein>
    <submittedName>
        <fullName evidence="1">Uncharacterized protein</fullName>
    </submittedName>
</protein>
<accession>A0A285CSV7</accession>
<gene>
    <name evidence="1" type="ORF">SAMN05878503_106158</name>
</gene>
<dbReference type="InterPro" id="IPR045390">
    <property type="entry name" value="ABC-3C_MC3"/>
</dbReference>
<evidence type="ECO:0000313" key="1">
    <source>
        <dbReference type="EMBL" id="SNX70660.1"/>
    </source>
</evidence>
<proteinExistence type="predicted"/>
<sequence length="148" mass="16618">MKLSSFYNNLGIDAFAISAVLEKAEFLTFPRLMLILPIVAHRDMVRQLANARFRIVSFEQYFIEKTQYFYNFAERYRACLAPTVNALQLLNEIGSLEFRSDGAAIVAPMPITAAMGSRANRIHCASSNIAAIISGSVDVFYLNTRIEL</sequence>
<dbReference type="Proteomes" id="UP000219467">
    <property type="component" value="Unassembled WGS sequence"/>
</dbReference>
<dbReference type="EMBL" id="OAOQ01000006">
    <property type="protein sequence ID" value="SNX70660.1"/>
    <property type="molecule type" value="Genomic_DNA"/>
</dbReference>
<dbReference type="AlphaFoldDB" id="A0A285CSV7"/>
<name>A0A285CSV7_9RHOB</name>
<dbReference type="RefSeq" id="WP_097030419.1">
    <property type="nucleotide sequence ID" value="NZ_OAOQ01000006.1"/>
</dbReference>
<dbReference type="Pfam" id="PF20131">
    <property type="entry name" value="MC3"/>
    <property type="match status" value="1"/>
</dbReference>
<reference evidence="2" key="1">
    <citation type="submission" date="2017-08" db="EMBL/GenBank/DDBJ databases">
        <authorList>
            <person name="Varghese N."/>
            <person name="Submissions S."/>
        </authorList>
    </citation>
    <scope>NUCLEOTIDE SEQUENCE [LARGE SCALE GENOMIC DNA]</scope>
    <source>
        <strain evidence="2">JA234</strain>
    </source>
</reference>
<evidence type="ECO:0000313" key="2">
    <source>
        <dbReference type="Proteomes" id="UP000219467"/>
    </source>
</evidence>
<organism evidence="1 2">
    <name type="scientific">Cereibacter ovatus</name>
    <dbReference type="NCBI Taxonomy" id="439529"/>
    <lineage>
        <taxon>Bacteria</taxon>
        <taxon>Pseudomonadati</taxon>
        <taxon>Pseudomonadota</taxon>
        <taxon>Alphaproteobacteria</taxon>
        <taxon>Rhodobacterales</taxon>
        <taxon>Paracoccaceae</taxon>
        <taxon>Cereibacter</taxon>
    </lineage>
</organism>
<keyword evidence="2" id="KW-1185">Reference proteome</keyword>
<dbReference type="OrthoDB" id="8116191at2"/>